<keyword evidence="1" id="KW-0560">Oxidoreductase</keyword>
<evidence type="ECO:0000256" key="1">
    <source>
        <dbReference type="ARBA" id="ARBA00023002"/>
    </source>
</evidence>
<dbReference type="PANTHER" id="PTHR11496:SF107">
    <property type="entry name" value="ALCOHOL DEHYDROGENASE, PUTATIVE (AFU_ORTHOLOGUE AFUA_1G06800)-RELATED"/>
    <property type="match status" value="1"/>
</dbReference>
<protein>
    <submittedName>
        <fullName evidence="4">Uncharacterized protein</fullName>
    </submittedName>
</protein>
<organism evidence="4 5">
    <name type="scientific">Xylaria flabelliformis</name>
    <dbReference type="NCBI Taxonomy" id="2512241"/>
    <lineage>
        <taxon>Eukaryota</taxon>
        <taxon>Fungi</taxon>
        <taxon>Dikarya</taxon>
        <taxon>Ascomycota</taxon>
        <taxon>Pezizomycotina</taxon>
        <taxon>Sordariomycetes</taxon>
        <taxon>Xylariomycetidae</taxon>
        <taxon>Xylariales</taxon>
        <taxon>Xylariaceae</taxon>
        <taxon>Xylaria</taxon>
    </lineage>
</organism>
<dbReference type="GO" id="GO:0046872">
    <property type="term" value="F:metal ion binding"/>
    <property type="evidence" value="ECO:0007669"/>
    <property type="project" value="InterPro"/>
</dbReference>
<dbReference type="OrthoDB" id="339764at2759"/>
<keyword evidence="5" id="KW-1185">Reference proteome</keyword>
<evidence type="ECO:0000313" key="5">
    <source>
        <dbReference type="Proteomes" id="UP000319160"/>
    </source>
</evidence>
<dbReference type="GO" id="GO:0005739">
    <property type="term" value="C:mitochondrion"/>
    <property type="evidence" value="ECO:0007669"/>
    <property type="project" value="TreeGrafter"/>
</dbReference>
<feature type="domain" description="Fe-containing alcohol dehydrogenase-like C-terminal" evidence="3">
    <location>
        <begin position="204"/>
        <end position="408"/>
    </location>
</feature>
<dbReference type="GO" id="GO:0004022">
    <property type="term" value="F:alcohol dehydrogenase (NAD+) activity"/>
    <property type="evidence" value="ECO:0007669"/>
    <property type="project" value="TreeGrafter"/>
</dbReference>
<dbReference type="InterPro" id="IPR001670">
    <property type="entry name" value="ADH_Fe/GldA"/>
</dbReference>
<accession>A0A553HTB0</accession>
<dbReference type="Gene3D" id="3.40.50.1970">
    <property type="match status" value="1"/>
</dbReference>
<dbReference type="InterPro" id="IPR056798">
    <property type="entry name" value="ADH_Fe_C"/>
</dbReference>
<evidence type="ECO:0000259" key="3">
    <source>
        <dbReference type="Pfam" id="PF25137"/>
    </source>
</evidence>
<dbReference type="STRING" id="2512241.A0A553HTB0"/>
<evidence type="ECO:0000259" key="2">
    <source>
        <dbReference type="Pfam" id="PF00465"/>
    </source>
</evidence>
<evidence type="ECO:0000313" key="4">
    <source>
        <dbReference type="EMBL" id="TRX91192.1"/>
    </source>
</evidence>
<proteinExistence type="predicted"/>
<dbReference type="EMBL" id="VFLP01000048">
    <property type="protein sequence ID" value="TRX91192.1"/>
    <property type="molecule type" value="Genomic_DNA"/>
</dbReference>
<name>A0A553HTB0_9PEZI</name>
<dbReference type="InterPro" id="IPR039697">
    <property type="entry name" value="Alcohol_dehydrogenase_Fe"/>
</dbReference>
<dbReference type="Pfam" id="PF00465">
    <property type="entry name" value="Fe-ADH"/>
    <property type="match status" value="1"/>
</dbReference>
<dbReference type="CDD" id="cd08192">
    <property type="entry name" value="MAR-like"/>
    <property type="match status" value="1"/>
</dbReference>
<dbReference type="PANTHER" id="PTHR11496">
    <property type="entry name" value="ALCOHOL DEHYDROGENASE"/>
    <property type="match status" value="1"/>
</dbReference>
<comment type="caution">
    <text evidence="4">The sequence shown here is derived from an EMBL/GenBank/DDBJ whole genome shotgun (WGS) entry which is preliminary data.</text>
</comment>
<feature type="domain" description="Alcohol dehydrogenase iron-type/glycerol dehydrogenase GldA" evidence="2">
    <location>
        <begin position="25"/>
        <end position="191"/>
    </location>
</feature>
<dbReference type="AlphaFoldDB" id="A0A553HTB0"/>
<sequence>MSELSSTPAFPLLAHGAPFTTSLLSHISDTIPSEKIYVIASASLAKNTPHLNTLKDALGVRLAGLRVGMRPHTFWSEVLEIVDDVRRSGADCVVTLGAGSLTDAAKIVVYAIANSVTTSEELGSLSTSSSSSFLPRRENTHPSRIPVICIPTTLSGGEYSSTAGATNDADGRKYTFSGAAARPPRLVILDPELAMTTPRGVWLSTGVRALDHCVETLCSLQSNEGADASARRGLMRLVPALLRCCEKADDDPAAAAAARLECFLGARDSMAAANSGVPMGASHGIGHQLGPAGVGHGETSCILNPAVCKYNYAKKANVARQDAVTALLWTDEHAAKVFEERGLRKETADLGDAMDAIIRALGLPRTLKEFGIGEDKLDGIAEHSLHDRWVKTNPAHLDKEGVLEILRMVLE</sequence>
<dbReference type="Gene3D" id="1.20.1090.10">
    <property type="entry name" value="Dehydroquinate synthase-like - alpha domain"/>
    <property type="match status" value="1"/>
</dbReference>
<dbReference type="Pfam" id="PF25137">
    <property type="entry name" value="ADH_Fe_C"/>
    <property type="match status" value="1"/>
</dbReference>
<gene>
    <name evidence="4" type="ORF">FHL15_007980</name>
</gene>
<reference evidence="5" key="1">
    <citation type="submission" date="2019-06" db="EMBL/GenBank/DDBJ databases">
        <title>Draft genome sequence of the griseofulvin-producing fungus Xylaria cubensis strain G536.</title>
        <authorList>
            <person name="Mead M.E."/>
            <person name="Raja H.A."/>
            <person name="Steenwyk J.L."/>
            <person name="Knowles S.L."/>
            <person name="Oberlies N.H."/>
            <person name="Rokas A."/>
        </authorList>
    </citation>
    <scope>NUCLEOTIDE SEQUENCE [LARGE SCALE GENOMIC DNA]</scope>
    <source>
        <strain evidence="5">G536</strain>
    </source>
</reference>
<dbReference type="Proteomes" id="UP000319160">
    <property type="component" value="Unassembled WGS sequence"/>
</dbReference>
<dbReference type="SUPFAM" id="SSF56796">
    <property type="entry name" value="Dehydroquinate synthase-like"/>
    <property type="match status" value="1"/>
</dbReference>